<dbReference type="EMBL" id="LR593886">
    <property type="protein sequence ID" value="VTR91211.1"/>
    <property type="molecule type" value="Genomic_DNA"/>
</dbReference>
<keyword evidence="4" id="KW-1185">Reference proteome</keyword>
<dbReference type="AlphaFoldDB" id="A0A6P2CQI4"/>
<name>A0A6P2CQI4_9BACT</name>
<dbReference type="InterPro" id="IPR000253">
    <property type="entry name" value="FHA_dom"/>
</dbReference>
<reference evidence="3 4" key="1">
    <citation type="submission" date="2019-05" db="EMBL/GenBank/DDBJ databases">
        <authorList>
            <consortium name="Science for Life Laboratories"/>
        </authorList>
    </citation>
    <scope>NUCLEOTIDE SEQUENCE [LARGE SCALE GENOMIC DNA]</scope>
    <source>
        <strain evidence="3">Soil9</strain>
    </source>
</reference>
<dbReference type="InterPro" id="IPR050923">
    <property type="entry name" value="Cell_Proc_Reg/RNA_Proc"/>
</dbReference>
<dbReference type="PROSITE" id="PS50006">
    <property type="entry name" value="FHA_DOMAIN"/>
    <property type="match status" value="1"/>
</dbReference>
<dbReference type="RefSeq" id="WP_162666241.1">
    <property type="nucleotide sequence ID" value="NZ_LR593886.1"/>
</dbReference>
<organism evidence="3 4">
    <name type="scientific">Gemmata massiliana</name>
    <dbReference type="NCBI Taxonomy" id="1210884"/>
    <lineage>
        <taxon>Bacteria</taxon>
        <taxon>Pseudomonadati</taxon>
        <taxon>Planctomycetota</taxon>
        <taxon>Planctomycetia</taxon>
        <taxon>Gemmatales</taxon>
        <taxon>Gemmataceae</taxon>
        <taxon>Gemmata</taxon>
    </lineage>
</organism>
<dbReference type="Pfam" id="PF00498">
    <property type="entry name" value="FHA"/>
    <property type="match status" value="1"/>
</dbReference>
<dbReference type="SMART" id="SM00240">
    <property type="entry name" value="FHA"/>
    <property type="match status" value="1"/>
</dbReference>
<dbReference type="SUPFAM" id="SSF49879">
    <property type="entry name" value="SMAD/FHA domain"/>
    <property type="match status" value="1"/>
</dbReference>
<dbReference type="Proteomes" id="UP000464178">
    <property type="component" value="Chromosome"/>
</dbReference>
<dbReference type="PANTHER" id="PTHR23308">
    <property type="entry name" value="NUCLEAR INHIBITOR OF PROTEIN PHOSPHATASE-1"/>
    <property type="match status" value="1"/>
</dbReference>
<evidence type="ECO:0000313" key="4">
    <source>
        <dbReference type="Proteomes" id="UP000464178"/>
    </source>
</evidence>
<feature type="domain" description="FHA" evidence="2">
    <location>
        <begin position="21"/>
        <end position="70"/>
    </location>
</feature>
<proteinExistence type="predicted"/>
<dbReference type="KEGG" id="gms:SOIL9_65030"/>
<feature type="region of interest" description="Disordered" evidence="1">
    <location>
        <begin position="100"/>
        <end position="135"/>
    </location>
</feature>
<dbReference type="InterPro" id="IPR008984">
    <property type="entry name" value="SMAD_FHA_dom_sf"/>
</dbReference>
<protein>
    <recommendedName>
        <fullName evidence="2">FHA domain-containing protein</fullName>
    </recommendedName>
</protein>
<evidence type="ECO:0000259" key="2">
    <source>
        <dbReference type="PROSITE" id="PS50006"/>
    </source>
</evidence>
<accession>A0A6P2CQI4</accession>
<sequence length="135" mass="14818">MRARLVSAEGGPSLDLLKDMTLFGRDEDCDVRLDHKSVSKLHCVIVKTDGLLLLRDLGSTNGTRVNGQRVRRAALLPNDTIAIANVKYVVKFGAELDKLENEGGSQKGNKKDAVTHQIRRNALPDVYPEQKAPKG</sequence>
<evidence type="ECO:0000256" key="1">
    <source>
        <dbReference type="SAM" id="MobiDB-lite"/>
    </source>
</evidence>
<dbReference type="Gene3D" id="2.60.200.20">
    <property type="match status" value="1"/>
</dbReference>
<gene>
    <name evidence="3" type="ORF">SOIL9_65030</name>
</gene>
<dbReference type="CDD" id="cd00060">
    <property type="entry name" value="FHA"/>
    <property type="match status" value="1"/>
</dbReference>
<evidence type="ECO:0000313" key="3">
    <source>
        <dbReference type="EMBL" id="VTR91211.1"/>
    </source>
</evidence>